<dbReference type="GO" id="GO:0030145">
    <property type="term" value="F:manganese ion binding"/>
    <property type="evidence" value="ECO:0007669"/>
    <property type="project" value="InterPro"/>
</dbReference>
<dbReference type="NCBIfam" id="TIGR01307">
    <property type="entry name" value="pgm_bpd_ind"/>
    <property type="match status" value="1"/>
</dbReference>
<feature type="binding site" evidence="13">
    <location>
        <position position="433"/>
    </location>
    <ligand>
        <name>Mn(2+)</name>
        <dbReference type="ChEBI" id="CHEBI:29035"/>
        <label>1</label>
    </ligand>
</feature>
<evidence type="ECO:0000256" key="3">
    <source>
        <dbReference type="ARBA" id="ARBA00002315"/>
    </source>
</evidence>
<dbReference type="GO" id="GO:0005829">
    <property type="term" value="C:cytosol"/>
    <property type="evidence" value="ECO:0007669"/>
    <property type="project" value="TreeGrafter"/>
</dbReference>
<feature type="binding site" evidence="10 12">
    <location>
        <begin position="265"/>
        <end position="268"/>
    </location>
    <ligand>
        <name>substrate</name>
    </ligand>
</feature>
<protein>
    <recommendedName>
        <fullName evidence="10 11">2,3-bisphosphoglycerate-independent phosphoglycerate mutase</fullName>
        <shortName evidence="10">BPG-independent PGAM</shortName>
        <shortName evidence="10">Phosphoglyceromutase</shortName>
        <shortName evidence="10">iPGM</shortName>
        <ecNumber evidence="10 11">5.4.2.12</ecNumber>
    </recommendedName>
</protein>
<dbReference type="InterPro" id="IPR011258">
    <property type="entry name" value="BPG-indep_PGM_N"/>
</dbReference>
<feature type="binding site" evidence="10 12">
    <location>
        <position position="189"/>
    </location>
    <ligand>
        <name>substrate</name>
    </ligand>
</feature>
<dbReference type="FunFam" id="3.40.1450.10:FF:000002">
    <property type="entry name" value="2,3-bisphosphoglycerate-independent phosphoglycerate mutase"/>
    <property type="match status" value="1"/>
</dbReference>
<dbReference type="SUPFAM" id="SSF64158">
    <property type="entry name" value="2,3-Bisphosphoglycerate-independent phosphoglycerate mutase, substrate-binding domain"/>
    <property type="match status" value="1"/>
</dbReference>
<feature type="binding site" evidence="13">
    <location>
        <position position="489"/>
    </location>
    <ligand>
        <name>Mn(2+)</name>
        <dbReference type="ChEBI" id="CHEBI:29035"/>
        <label>1</label>
    </ligand>
</feature>
<dbReference type="CDD" id="cd16010">
    <property type="entry name" value="iPGM"/>
    <property type="match status" value="1"/>
</dbReference>
<accession>A0A1F7YIS9</accession>
<comment type="pathway">
    <text evidence="4 10">Carbohydrate degradation; glycolysis; pyruvate from D-glyceraldehyde 3-phosphate: step 3/5.</text>
</comment>
<evidence type="ECO:0000256" key="4">
    <source>
        <dbReference type="ARBA" id="ARBA00004798"/>
    </source>
</evidence>
<feature type="binding site" evidence="10 12">
    <location>
        <position position="127"/>
    </location>
    <ligand>
        <name>substrate</name>
    </ligand>
</feature>
<dbReference type="InterPro" id="IPR005995">
    <property type="entry name" value="Pgm_bpd_ind"/>
</dbReference>
<dbReference type="Pfam" id="PF06415">
    <property type="entry name" value="iPGM_N"/>
    <property type="match status" value="1"/>
</dbReference>
<dbReference type="SUPFAM" id="SSF53649">
    <property type="entry name" value="Alkaline phosphatase-like"/>
    <property type="match status" value="1"/>
</dbReference>
<dbReference type="Proteomes" id="UP000178851">
    <property type="component" value="Unassembled WGS sequence"/>
</dbReference>
<comment type="caution">
    <text evidence="16">The sequence shown here is derived from an EMBL/GenBank/DDBJ whole genome shotgun (WGS) entry which is preliminary data.</text>
</comment>
<feature type="binding site" evidence="13">
    <location>
        <position position="470"/>
    </location>
    <ligand>
        <name>Mn(2+)</name>
        <dbReference type="ChEBI" id="CHEBI:29035"/>
        <label>2</label>
    </ligand>
</feature>
<evidence type="ECO:0000256" key="1">
    <source>
        <dbReference type="ARBA" id="ARBA00000370"/>
    </source>
</evidence>
<dbReference type="InterPro" id="IPR006124">
    <property type="entry name" value="Metalloenzyme"/>
</dbReference>
<dbReference type="PANTHER" id="PTHR31637:SF0">
    <property type="entry name" value="2,3-BISPHOSPHOGLYCERATE-INDEPENDENT PHOSPHOGLYCERATE MUTASE"/>
    <property type="match status" value="1"/>
</dbReference>
<dbReference type="GO" id="GO:0004619">
    <property type="term" value="F:phosphoglycerate mutase activity"/>
    <property type="evidence" value="ECO:0007669"/>
    <property type="project" value="UniProtKB-UniRule"/>
</dbReference>
<evidence type="ECO:0000259" key="15">
    <source>
        <dbReference type="Pfam" id="PF06415"/>
    </source>
</evidence>
<evidence type="ECO:0000256" key="8">
    <source>
        <dbReference type="ARBA" id="ARBA00023211"/>
    </source>
</evidence>
<evidence type="ECO:0000313" key="17">
    <source>
        <dbReference type="Proteomes" id="UP000178851"/>
    </source>
</evidence>
<feature type="binding site" evidence="13">
    <location>
        <position position="429"/>
    </location>
    <ligand>
        <name>Mn(2+)</name>
        <dbReference type="ChEBI" id="CHEBI:29035"/>
        <label>1</label>
    </ligand>
</feature>
<evidence type="ECO:0000256" key="5">
    <source>
        <dbReference type="ARBA" id="ARBA00008819"/>
    </source>
</evidence>
<evidence type="ECO:0000313" key="16">
    <source>
        <dbReference type="EMBL" id="OGM27256.1"/>
    </source>
</evidence>
<comment type="cofactor">
    <cofactor evidence="2">
        <name>Mn(2+)</name>
        <dbReference type="ChEBI" id="CHEBI:29035"/>
    </cofactor>
</comment>
<comment type="caution">
    <text evidence="10">Lacks conserved residue(s) required for the propagation of feature annotation.</text>
</comment>
<comment type="catalytic activity">
    <reaction evidence="1 10">
        <text>(2R)-2-phosphoglycerate = (2R)-3-phosphoglycerate</text>
        <dbReference type="Rhea" id="RHEA:15901"/>
        <dbReference type="ChEBI" id="CHEBI:58272"/>
        <dbReference type="ChEBI" id="CHEBI:58289"/>
        <dbReference type="EC" id="5.4.2.12"/>
    </reaction>
</comment>
<dbReference type="AlphaFoldDB" id="A0A1F7YIS9"/>
<feature type="binding site" evidence="13">
    <location>
        <position position="16"/>
    </location>
    <ligand>
        <name>Mn(2+)</name>
        <dbReference type="ChEBI" id="CHEBI:29035"/>
        <label>2</label>
    </ligand>
</feature>
<dbReference type="EMBL" id="MGGI01000005">
    <property type="protein sequence ID" value="OGM27256.1"/>
    <property type="molecule type" value="Genomic_DNA"/>
</dbReference>
<evidence type="ECO:0000256" key="6">
    <source>
        <dbReference type="ARBA" id="ARBA00022723"/>
    </source>
</evidence>
<evidence type="ECO:0000256" key="11">
    <source>
        <dbReference type="NCBIfam" id="TIGR01307"/>
    </source>
</evidence>
<evidence type="ECO:0000256" key="9">
    <source>
        <dbReference type="ARBA" id="ARBA00023235"/>
    </source>
</evidence>
<keyword evidence="7 10" id="KW-0324">Glycolysis</keyword>
<comment type="function">
    <text evidence="3 10">Catalyzes the interconversion of 2-phosphoglycerate and 3-phosphoglycerate.</text>
</comment>
<name>A0A1F7YIS9_9BACT</name>
<dbReference type="HAMAP" id="MF_01038">
    <property type="entry name" value="GpmI"/>
    <property type="match status" value="1"/>
</dbReference>
<keyword evidence="6 13" id="KW-0479">Metal-binding</keyword>
<dbReference type="PIRSF" id="PIRSF001492">
    <property type="entry name" value="IPGAM"/>
    <property type="match status" value="1"/>
</dbReference>
<dbReference type="Pfam" id="PF01676">
    <property type="entry name" value="Metalloenzyme"/>
    <property type="match status" value="1"/>
</dbReference>
<dbReference type="PANTHER" id="PTHR31637">
    <property type="entry name" value="2,3-BISPHOSPHOGLYCERATE-INDEPENDENT PHOSPHOGLYCERATE MUTASE"/>
    <property type="match status" value="1"/>
</dbReference>
<dbReference type="InterPro" id="IPR017850">
    <property type="entry name" value="Alkaline_phosphatase_core_sf"/>
</dbReference>
<feature type="domain" description="Metalloenzyme" evidence="14">
    <location>
        <begin position="11"/>
        <end position="527"/>
    </location>
</feature>
<gene>
    <name evidence="10" type="primary">gpmI</name>
    <name evidence="16" type="ORF">A2627_03290</name>
</gene>
<dbReference type="GO" id="GO:0006096">
    <property type="term" value="P:glycolytic process"/>
    <property type="evidence" value="ECO:0007669"/>
    <property type="project" value="UniProtKB-UniRule"/>
</dbReference>
<evidence type="ECO:0000256" key="12">
    <source>
        <dbReference type="PIRSR" id="PIRSR001492-2"/>
    </source>
</evidence>
<feature type="binding site" evidence="10 12">
    <location>
        <position position="362"/>
    </location>
    <ligand>
        <name>substrate</name>
    </ligand>
</feature>
<feature type="binding site" evidence="13">
    <location>
        <position position="471"/>
    </location>
    <ligand>
        <name>Mn(2+)</name>
        <dbReference type="ChEBI" id="CHEBI:29035"/>
        <label>2</label>
    </ligand>
</feature>
<sequence length="545" mass="60254">MSALNTPKFLCLVVLDGWGIAPPGPGNAIELANTPNMDRLWASFPHTQLKASGEGVGLPKGEAGNTETGHLNLGAGRIVYQDLPRINMSIADQSFFENPAFLGAIDHVNKFNSKLHIMGLIGFGGVHSNIEHLYAIIHLAAKNNVRNFFLHLFTDGRDSSPTAARTILANINDDLKKEKVGQIASIMGRFWAMDRDLRWERTAKAYFALTRGQANLVKNAEEAIEISYTQGVTDEFIQPSIITDREGKPLALIQDNDAAIFFNFRVDRPRQLARSFVLPDFETRKFEYEKKQISEPAIGIGTTFQRGSMISNLYFVTMTNYEKILEDAGAHIAFPPEMVNMPIGRVISENGLNQVRMSESEKERFVSFYFNGLRGTFPREEKIIIPSVKVATYDLKPEMSARELTDELIKKIRSGMNYSFILINFANADMIGHTGNIGATVSAIQVVDECVGKISNVVLGHDGALLITSDHGNAEEMINPKTGDIDTEHSTFPVPFIIVSREFLGRPATLEEGILADVAPTALGLMNIIQPTSMTGRNLLSHITR</sequence>
<dbReference type="EC" id="5.4.2.12" evidence="10 11"/>
<dbReference type="Gene3D" id="3.40.1450.10">
    <property type="entry name" value="BPG-independent phosphoglycerate mutase, domain B"/>
    <property type="match status" value="1"/>
</dbReference>
<evidence type="ECO:0000259" key="14">
    <source>
        <dbReference type="Pfam" id="PF01676"/>
    </source>
</evidence>
<organism evidence="16 17">
    <name type="scientific">Candidatus Woesebacteria bacterium RIFCSPHIGHO2_01_FULL_39_28</name>
    <dbReference type="NCBI Taxonomy" id="1802496"/>
    <lineage>
        <taxon>Bacteria</taxon>
        <taxon>Candidatus Woeseibacteriota</taxon>
    </lineage>
</organism>
<evidence type="ECO:0000256" key="10">
    <source>
        <dbReference type="HAMAP-Rule" id="MF_01038"/>
    </source>
</evidence>
<evidence type="ECO:0000256" key="2">
    <source>
        <dbReference type="ARBA" id="ARBA00001936"/>
    </source>
</evidence>
<keyword evidence="8 13" id="KW-0464">Manganese</keyword>
<feature type="domain" description="BPG-independent PGAM N-terminal" evidence="15">
    <location>
        <begin position="86"/>
        <end position="323"/>
    </location>
</feature>
<feature type="binding site" evidence="10 12">
    <location>
        <position position="195"/>
    </location>
    <ligand>
        <name>substrate</name>
    </ligand>
</feature>
<dbReference type="InterPro" id="IPR036646">
    <property type="entry name" value="PGAM_B_sf"/>
</dbReference>
<dbReference type="Gene3D" id="3.40.720.10">
    <property type="entry name" value="Alkaline Phosphatase, subunit A"/>
    <property type="match status" value="1"/>
</dbReference>
<proteinExistence type="inferred from homology"/>
<evidence type="ECO:0000256" key="7">
    <source>
        <dbReference type="ARBA" id="ARBA00023152"/>
    </source>
</evidence>
<evidence type="ECO:0000256" key="13">
    <source>
        <dbReference type="PIRSR" id="PIRSR001492-3"/>
    </source>
</evidence>
<keyword evidence="9 10" id="KW-0413">Isomerase</keyword>
<dbReference type="UniPathway" id="UPA00109">
    <property type="reaction ID" value="UER00186"/>
</dbReference>
<feature type="binding site" evidence="10 12">
    <location>
        <begin position="157"/>
        <end position="158"/>
    </location>
    <ligand>
        <name>substrate</name>
    </ligand>
</feature>
<comment type="subunit">
    <text evidence="10">Monomer.</text>
</comment>
<dbReference type="GO" id="GO:0006007">
    <property type="term" value="P:glucose catabolic process"/>
    <property type="evidence" value="ECO:0007669"/>
    <property type="project" value="InterPro"/>
</dbReference>
<comment type="similarity">
    <text evidence="5 10">Belongs to the BPG-independent phosphoglycerate mutase family.</text>
</comment>
<reference evidence="16 17" key="1">
    <citation type="journal article" date="2016" name="Nat. Commun.">
        <title>Thousands of microbial genomes shed light on interconnected biogeochemical processes in an aquifer system.</title>
        <authorList>
            <person name="Anantharaman K."/>
            <person name="Brown C.T."/>
            <person name="Hug L.A."/>
            <person name="Sharon I."/>
            <person name="Castelle C.J."/>
            <person name="Probst A.J."/>
            <person name="Thomas B.C."/>
            <person name="Singh A."/>
            <person name="Wilkins M.J."/>
            <person name="Karaoz U."/>
            <person name="Brodie E.L."/>
            <person name="Williams K.H."/>
            <person name="Hubbard S.S."/>
            <person name="Banfield J.F."/>
        </authorList>
    </citation>
    <scope>NUCLEOTIDE SEQUENCE [LARGE SCALE GENOMIC DNA]</scope>
</reference>